<accession>W2TZK0</accession>
<name>W2TZK0_NECAM</name>
<dbReference type="Gene3D" id="1.10.1620.20">
    <property type="entry name" value="ATP synthase, F1 complex, epsilon subunit superfamily, mitochondrial"/>
    <property type="match status" value="1"/>
</dbReference>
<dbReference type="InterPro" id="IPR036742">
    <property type="entry name" value="ATP_synth_F1_esu_sf_mt"/>
</dbReference>
<dbReference type="GO" id="GO:0046933">
    <property type="term" value="F:proton-transporting ATP synthase activity, rotational mechanism"/>
    <property type="evidence" value="ECO:0007669"/>
    <property type="project" value="InterPro"/>
</dbReference>
<organism evidence="2 3">
    <name type="scientific">Necator americanus</name>
    <name type="common">Human hookworm</name>
    <dbReference type="NCBI Taxonomy" id="51031"/>
    <lineage>
        <taxon>Eukaryota</taxon>
        <taxon>Metazoa</taxon>
        <taxon>Ecdysozoa</taxon>
        <taxon>Nematoda</taxon>
        <taxon>Chromadorea</taxon>
        <taxon>Rhabditida</taxon>
        <taxon>Rhabditina</taxon>
        <taxon>Rhabditomorpha</taxon>
        <taxon>Strongyloidea</taxon>
        <taxon>Ancylostomatidae</taxon>
        <taxon>Bunostominae</taxon>
        <taxon>Necator</taxon>
    </lineage>
</organism>
<reference evidence="3" key="1">
    <citation type="journal article" date="2014" name="Nat. Genet.">
        <title>Genome of the human hookworm Necator americanus.</title>
        <authorList>
            <person name="Tang Y.T."/>
            <person name="Gao X."/>
            <person name="Rosa B.A."/>
            <person name="Abubucker S."/>
            <person name="Hallsworth-Pepin K."/>
            <person name="Martin J."/>
            <person name="Tyagi R."/>
            <person name="Heizer E."/>
            <person name="Zhang X."/>
            <person name="Bhonagiri-Palsikar V."/>
            <person name="Minx P."/>
            <person name="Warren W.C."/>
            <person name="Wang Q."/>
            <person name="Zhan B."/>
            <person name="Hotez P.J."/>
            <person name="Sternberg P.W."/>
            <person name="Dougall A."/>
            <person name="Gaze S.T."/>
            <person name="Mulvenna J."/>
            <person name="Sotillo J."/>
            <person name="Ranganathan S."/>
            <person name="Rabelo E.M."/>
            <person name="Wilson R.K."/>
            <person name="Felgner P.L."/>
            <person name="Bethony J."/>
            <person name="Hawdon J.M."/>
            <person name="Gasser R.B."/>
            <person name="Loukas A."/>
            <person name="Mitreva M."/>
        </authorList>
    </citation>
    <scope>NUCLEOTIDE SEQUENCE [LARGE SCALE GENOMIC DNA]</scope>
</reference>
<dbReference type="STRING" id="51031.W2TZK0"/>
<dbReference type="KEGG" id="nai:NECAME_01263"/>
<keyword evidence="3" id="KW-1185">Reference proteome</keyword>
<dbReference type="Pfam" id="PF04627">
    <property type="entry name" value="ATP-synt_Eps"/>
    <property type="match status" value="1"/>
</dbReference>
<dbReference type="GO" id="GO:0045259">
    <property type="term" value="C:proton-transporting ATP synthase complex"/>
    <property type="evidence" value="ECO:0007669"/>
    <property type="project" value="InterPro"/>
</dbReference>
<gene>
    <name evidence="2" type="ORF">NECAME_01263</name>
</gene>
<comment type="similarity">
    <text evidence="1">Belongs to the eukaryotic ATPase epsilon family.</text>
</comment>
<proteinExistence type="inferred from homology"/>
<dbReference type="EMBL" id="KI657456">
    <property type="protein sequence ID" value="ETN87104.1"/>
    <property type="molecule type" value="Genomic_DNA"/>
</dbReference>
<protein>
    <submittedName>
        <fullName evidence="2">Uncharacterized protein</fullName>
    </submittedName>
</protein>
<dbReference type="AlphaFoldDB" id="W2TZK0"/>
<dbReference type="OMA" id="GLNYVRF"/>
<evidence type="ECO:0000313" key="2">
    <source>
        <dbReference type="EMBL" id="ETN87104.1"/>
    </source>
</evidence>
<dbReference type="OrthoDB" id="269124at2759"/>
<dbReference type="CDD" id="cd12153">
    <property type="entry name" value="F1-ATPase_epsilon"/>
    <property type="match status" value="1"/>
</dbReference>
<dbReference type="GO" id="GO:0005743">
    <property type="term" value="C:mitochondrial inner membrane"/>
    <property type="evidence" value="ECO:0007669"/>
    <property type="project" value="InterPro"/>
</dbReference>
<sequence>MHLQQPHGTSLCCVRGVLHEMVLWRAAGINYVRFSQIAAEVTKQCTKSAKGAASKASTQDYLKMTAWENGKAVKKLK</sequence>
<dbReference type="Proteomes" id="UP000053676">
    <property type="component" value="Unassembled WGS sequence"/>
</dbReference>
<dbReference type="InterPro" id="IPR006721">
    <property type="entry name" value="ATP_synth_F1_esu_mt"/>
</dbReference>
<evidence type="ECO:0000313" key="3">
    <source>
        <dbReference type="Proteomes" id="UP000053676"/>
    </source>
</evidence>
<evidence type="ECO:0000256" key="1">
    <source>
        <dbReference type="ARBA" id="ARBA00009502"/>
    </source>
</evidence>
<dbReference type="SUPFAM" id="SSF48690">
    <property type="entry name" value="Epsilon subunit of mitochondrial F1F0-ATP synthase"/>
    <property type="match status" value="1"/>
</dbReference>